<dbReference type="HAMAP" id="MF_01186">
    <property type="entry name" value="LPS_assembly_LptE"/>
    <property type="match status" value="1"/>
</dbReference>
<keyword evidence="5 6" id="KW-0449">Lipoprotein</keyword>
<dbReference type="PANTHER" id="PTHR38098">
    <property type="entry name" value="LPS-ASSEMBLY LIPOPROTEIN LPTE"/>
    <property type="match status" value="1"/>
</dbReference>
<evidence type="ECO:0000313" key="9">
    <source>
        <dbReference type="Proteomes" id="UP000186079"/>
    </source>
</evidence>
<comment type="subcellular location">
    <subcellularLocation>
        <location evidence="6">Cell outer membrane</location>
        <topology evidence="6">Lipid-anchor</topology>
    </subcellularLocation>
</comment>
<evidence type="ECO:0000256" key="1">
    <source>
        <dbReference type="ARBA" id="ARBA00022729"/>
    </source>
</evidence>
<dbReference type="PANTHER" id="PTHR38098:SF1">
    <property type="entry name" value="LPS-ASSEMBLY LIPOPROTEIN LPTE"/>
    <property type="match status" value="1"/>
</dbReference>
<keyword evidence="2 6" id="KW-0472">Membrane</keyword>
<dbReference type="Pfam" id="PF04390">
    <property type="entry name" value="LptE"/>
    <property type="match status" value="1"/>
</dbReference>
<comment type="similarity">
    <text evidence="6">Belongs to the LptE lipoprotein family.</text>
</comment>
<evidence type="ECO:0000256" key="7">
    <source>
        <dbReference type="SAM" id="MobiDB-lite"/>
    </source>
</evidence>
<evidence type="ECO:0000256" key="3">
    <source>
        <dbReference type="ARBA" id="ARBA00023139"/>
    </source>
</evidence>
<evidence type="ECO:0000256" key="6">
    <source>
        <dbReference type="HAMAP-Rule" id="MF_01186"/>
    </source>
</evidence>
<feature type="region of interest" description="Disordered" evidence="7">
    <location>
        <begin position="167"/>
        <end position="186"/>
    </location>
</feature>
<dbReference type="GO" id="GO:1990351">
    <property type="term" value="C:transporter complex"/>
    <property type="evidence" value="ECO:0007669"/>
    <property type="project" value="TreeGrafter"/>
</dbReference>
<dbReference type="Gene3D" id="3.30.160.150">
    <property type="entry name" value="Lipoprotein like domain"/>
    <property type="match status" value="1"/>
</dbReference>
<comment type="function">
    <text evidence="6">Together with LptD, is involved in the assembly of lipopolysaccharide (LPS) at the surface of the outer membrane. Required for the proper assembly of LptD. Binds LPS and may serve as the LPS recognition site at the outer membrane.</text>
</comment>
<evidence type="ECO:0000313" key="8">
    <source>
        <dbReference type="EMBL" id="SIP86918.1"/>
    </source>
</evidence>
<keyword evidence="4 6" id="KW-0998">Cell outer membrane</keyword>
<dbReference type="AlphaFoldDB" id="A0A1N6N4D8"/>
<accession>A0A1N6N4D8</accession>
<dbReference type="GO" id="GO:0015920">
    <property type="term" value="P:lipopolysaccharide transport"/>
    <property type="evidence" value="ECO:0007669"/>
    <property type="project" value="TreeGrafter"/>
</dbReference>
<dbReference type="GO" id="GO:0043165">
    <property type="term" value="P:Gram-negative-bacterium-type cell outer membrane assembly"/>
    <property type="evidence" value="ECO:0007669"/>
    <property type="project" value="UniProtKB-UniRule"/>
</dbReference>
<dbReference type="InterPro" id="IPR007485">
    <property type="entry name" value="LPS_assembly_LptE"/>
</dbReference>
<dbReference type="EMBL" id="FTMC01000001">
    <property type="protein sequence ID" value="SIP86918.1"/>
    <property type="molecule type" value="Genomic_DNA"/>
</dbReference>
<dbReference type="Proteomes" id="UP000186079">
    <property type="component" value="Unassembled WGS sequence"/>
</dbReference>
<dbReference type="PROSITE" id="PS51257">
    <property type="entry name" value="PROKAR_LIPOPROTEIN"/>
    <property type="match status" value="1"/>
</dbReference>
<sequence>MPHRFLLIVATALLLGACGFQLRGTGDGEAFALRELDLRAEDRYGDASRQLRTLLENRGVRVHPGAPYQLVLLEERVDQRTASFTSGARSAEYELTAALDYQIRSRQHPLLENRLETQKVVAHDQNNLIGSEQERQQQLEEMRRDLLQQLVRRLQVLSPAELERLDAQATAKAQAEQRAASESANP</sequence>
<evidence type="ECO:0000256" key="5">
    <source>
        <dbReference type="ARBA" id="ARBA00023288"/>
    </source>
</evidence>
<name>A0A1N6N4D8_9PSED</name>
<keyword evidence="1 6" id="KW-0732">Signal</keyword>
<gene>
    <name evidence="6" type="primary">lptE</name>
    <name evidence="8" type="ORF">SAMN05421672_10185</name>
</gene>
<dbReference type="GO" id="GO:0001530">
    <property type="term" value="F:lipopolysaccharide binding"/>
    <property type="evidence" value="ECO:0007669"/>
    <property type="project" value="TreeGrafter"/>
</dbReference>
<proteinExistence type="inferred from homology"/>
<protein>
    <recommendedName>
        <fullName evidence="6">LPS-assembly lipoprotein LptE</fullName>
    </recommendedName>
</protein>
<dbReference type="GO" id="GO:0009279">
    <property type="term" value="C:cell outer membrane"/>
    <property type="evidence" value="ECO:0007669"/>
    <property type="project" value="UniProtKB-SubCell"/>
</dbReference>
<dbReference type="RefSeq" id="WP_052199672.1">
    <property type="nucleotide sequence ID" value="NZ_FTMC01000001.1"/>
</dbReference>
<organism evidence="8 9">
    <name type="scientific">Pseudomonas flexibilis</name>
    <dbReference type="NCBI Taxonomy" id="706570"/>
    <lineage>
        <taxon>Bacteria</taxon>
        <taxon>Pseudomonadati</taxon>
        <taxon>Pseudomonadota</taxon>
        <taxon>Gammaproteobacteria</taxon>
        <taxon>Pseudomonadales</taxon>
        <taxon>Pseudomonadaceae</taxon>
        <taxon>Pseudomonas</taxon>
    </lineage>
</organism>
<evidence type="ECO:0000256" key="4">
    <source>
        <dbReference type="ARBA" id="ARBA00023237"/>
    </source>
</evidence>
<reference evidence="8 9" key="1">
    <citation type="submission" date="2017-01" db="EMBL/GenBank/DDBJ databases">
        <authorList>
            <person name="Mah S.A."/>
            <person name="Swanson W.J."/>
            <person name="Moy G.W."/>
            <person name="Vacquier V.D."/>
        </authorList>
    </citation>
    <scope>NUCLEOTIDE SEQUENCE [LARGE SCALE GENOMIC DNA]</scope>
    <source>
        <strain evidence="8 9">ATCC 29606</strain>
    </source>
</reference>
<evidence type="ECO:0000256" key="2">
    <source>
        <dbReference type="ARBA" id="ARBA00023136"/>
    </source>
</evidence>
<comment type="subunit">
    <text evidence="6">Component of the lipopolysaccharide transport and assembly complex. Interacts with LptD.</text>
</comment>
<keyword evidence="3 6" id="KW-0564">Palmitate</keyword>